<protein>
    <recommendedName>
        <fullName evidence="28">Serine/threonine-protein kinase/endoribonuclease IRE1</fullName>
        <ecNumber evidence="3">2.7.11.1</ecNumber>
    </recommendedName>
    <alternativeName>
        <fullName evidence="29">Endoplasmic reticulum-to-nucleus signaling 1</fullName>
    </alternativeName>
    <alternativeName>
        <fullName evidence="30">Inositol-requiring protein 1</fullName>
    </alternativeName>
    <alternativeName>
        <fullName evidence="31">Ire1-alpha</fullName>
    </alternativeName>
</protein>
<dbReference type="InterPro" id="IPR015943">
    <property type="entry name" value="WD40/YVTN_repeat-like_dom_sf"/>
</dbReference>
<dbReference type="Gene3D" id="1.20.1440.180">
    <property type="entry name" value="KEN domain"/>
    <property type="match status" value="1"/>
</dbReference>
<evidence type="ECO:0000256" key="23">
    <source>
        <dbReference type="ARBA" id="ARBA00023180"/>
    </source>
</evidence>
<evidence type="ECO:0000256" key="13">
    <source>
        <dbReference type="ARBA" id="ARBA00022777"/>
    </source>
</evidence>
<dbReference type="GO" id="GO:0004674">
    <property type="term" value="F:protein serine/threonine kinase activity"/>
    <property type="evidence" value="ECO:0007669"/>
    <property type="project" value="UniProtKB-KW"/>
</dbReference>
<dbReference type="FunFam" id="1.20.1440.180:FF:000001">
    <property type="entry name" value="Serine/threonine-protein kinase/endoribonuclease IRE1"/>
    <property type="match status" value="1"/>
</dbReference>
<dbReference type="GO" id="GO:0004521">
    <property type="term" value="F:RNA endonuclease activity"/>
    <property type="evidence" value="ECO:0007669"/>
    <property type="project" value="InterPro"/>
</dbReference>
<dbReference type="InterPro" id="IPR000719">
    <property type="entry name" value="Prot_kinase_dom"/>
</dbReference>
<evidence type="ECO:0000256" key="9">
    <source>
        <dbReference type="ARBA" id="ARBA00022723"/>
    </source>
</evidence>
<comment type="cofactor">
    <cofactor evidence="1">
        <name>Mg(2+)</name>
        <dbReference type="ChEBI" id="CHEBI:18420"/>
    </cofactor>
</comment>
<dbReference type="SUPFAM" id="SSF56112">
    <property type="entry name" value="Protein kinase-like (PK-like)"/>
    <property type="match status" value="1"/>
</dbReference>
<sequence>MYFQHIRNQSDHLTTAAPSCLSPHMWPSMYLFSAPFVHPLLKKDKNVIHNLYFRPAFLPDPNDGSLYSLGGKNSEGLTKLPFTIPELVQASPCRSSDGVLYMGKKQDLWYVVDLLTGEKQQTLTSSFAEMLCPSSSLLYLGRTEYTITMYDTKSRELRWNATYSDYASTLPDDDTKYKMAHFASNGDGLVVTVDSDSGDVQWVQNYNSPVVAIYIWQREGLHKVAHTNVAVETLRYLTFMSGEVGRITQWKYPFPKEKKPKNKFLVVRVGNVSFRPKEVLGHGAEGTIVYKGQFDNRAVAVKRILPECFSFADREVQLLRESDEHPNVIRYFCTERDRQFQYIAIELCAASLQEYVERKDFERRGLEPVMLLQQTMSGLAHLHSLNIVHRDLKPHNILVSMPNAHSRVRAMISDFGLCKKLAVGRHSFSRRSGVPGTEGWIAPEVLSEDCKDNPTCAVDIFSAGCVFYYVVSQGSHPFGKSLQRQANILLGTYSLDYLQTDKHGEDENIVARDLIEQMLSVEPYKRPSAESLLKHPFFWSLEKELQFFQDVSDRIEKEPLDGPIVRQLERGGRAVVKGDWREHITVPLQTDLRKFRSYKGGSVRDLLRAMRNKKHHYRELPADVQETLGSIPDDFVSYFTSRFPHLLLHTYLAMRSCASERPFLPYYSSIFTNDYAKCA</sequence>
<evidence type="ECO:0000259" key="33">
    <source>
        <dbReference type="PROSITE" id="PS51392"/>
    </source>
</evidence>
<keyword evidence="7" id="KW-0812">Transmembrane</keyword>
<dbReference type="Pfam" id="PF06479">
    <property type="entry name" value="Ribonuc_2-5A"/>
    <property type="match status" value="1"/>
</dbReference>
<dbReference type="InterPro" id="IPR011047">
    <property type="entry name" value="Quinoprotein_ADH-like_sf"/>
</dbReference>
<keyword evidence="14" id="KW-0378">Hydrolase</keyword>
<evidence type="ECO:0000256" key="3">
    <source>
        <dbReference type="ARBA" id="ARBA00012513"/>
    </source>
</evidence>
<dbReference type="FunFam" id="1.10.510.10:FF:000215">
    <property type="entry name" value="serine/threonine-protein kinase/endoribonuclease IRE1 isoform X1"/>
    <property type="match status" value="1"/>
</dbReference>
<dbReference type="InterPro" id="IPR010513">
    <property type="entry name" value="KEN_dom"/>
</dbReference>
<evidence type="ECO:0000256" key="5">
    <source>
        <dbReference type="ARBA" id="ARBA00022553"/>
    </source>
</evidence>
<dbReference type="SMART" id="SM00564">
    <property type="entry name" value="PQQ"/>
    <property type="match status" value="3"/>
</dbReference>
<dbReference type="InterPro" id="IPR045133">
    <property type="entry name" value="IRE1/2-like"/>
</dbReference>
<dbReference type="GO" id="GO:0046872">
    <property type="term" value="F:metal ion binding"/>
    <property type="evidence" value="ECO:0007669"/>
    <property type="project" value="UniProtKB-KW"/>
</dbReference>
<evidence type="ECO:0000256" key="10">
    <source>
        <dbReference type="ARBA" id="ARBA00022729"/>
    </source>
</evidence>
<dbReference type="PANTHER" id="PTHR13954:SF17">
    <property type="entry name" value="SERINE_THREONINE-PROTEIN KINASE_ENDORIBONUCLEASE IRE1"/>
    <property type="match status" value="1"/>
</dbReference>
<evidence type="ECO:0000256" key="19">
    <source>
        <dbReference type="ARBA" id="ARBA00023015"/>
    </source>
</evidence>
<dbReference type="GeneTree" id="ENSGT00940000165054"/>
<dbReference type="SMART" id="SM00580">
    <property type="entry name" value="PUG"/>
    <property type="match status" value="1"/>
</dbReference>
<evidence type="ECO:0000259" key="32">
    <source>
        <dbReference type="PROSITE" id="PS50011"/>
    </source>
</evidence>
<dbReference type="Gene3D" id="1.10.510.10">
    <property type="entry name" value="Transferase(Phosphotransferase) domain 1"/>
    <property type="match status" value="1"/>
</dbReference>
<dbReference type="PROSITE" id="PS51392">
    <property type="entry name" value="KEN"/>
    <property type="match status" value="1"/>
</dbReference>
<reference evidence="34" key="3">
    <citation type="submission" date="2025-09" db="UniProtKB">
        <authorList>
            <consortium name="Ensembl"/>
        </authorList>
    </citation>
    <scope>IDENTIFICATION</scope>
</reference>
<evidence type="ECO:0000256" key="4">
    <source>
        <dbReference type="ARBA" id="ARBA00022527"/>
    </source>
</evidence>
<dbReference type="PROSITE" id="PS50011">
    <property type="entry name" value="PROTEIN_KINASE_DOM"/>
    <property type="match status" value="1"/>
</dbReference>
<keyword evidence="16" id="KW-0067">ATP-binding</keyword>
<evidence type="ECO:0000256" key="12">
    <source>
        <dbReference type="ARBA" id="ARBA00022765"/>
    </source>
</evidence>
<keyword evidence="22" id="KW-0804">Transcription</keyword>
<evidence type="ECO:0000256" key="24">
    <source>
        <dbReference type="ARBA" id="ARBA00023230"/>
    </source>
</evidence>
<organism evidence="34 35">
    <name type="scientific">Takifugu rubripes</name>
    <name type="common">Japanese pufferfish</name>
    <name type="synonym">Fugu rubripes</name>
    <dbReference type="NCBI Taxonomy" id="31033"/>
    <lineage>
        <taxon>Eukaryota</taxon>
        <taxon>Metazoa</taxon>
        <taxon>Chordata</taxon>
        <taxon>Craniata</taxon>
        <taxon>Vertebrata</taxon>
        <taxon>Euteleostomi</taxon>
        <taxon>Actinopterygii</taxon>
        <taxon>Neopterygii</taxon>
        <taxon>Teleostei</taxon>
        <taxon>Neoteleostei</taxon>
        <taxon>Acanthomorphata</taxon>
        <taxon>Eupercaria</taxon>
        <taxon>Tetraodontiformes</taxon>
        <taxon>Tetradontoidea</taxon>
        <taxon>Tetraodontidae</taxon>
        <taxon>Takifugu</taxon>
    </lineage>
</organism>
<dbReference type="FunFam" id="3.30.200.20:FF:000077">
    <property type="entry name" value="Putative Serine/threonine-protein kinase/endoribonuclease IRE1"/>
    <property type="match status" value="1"/>
</dbReference>
<dbReference type="CDD" id="cd10422">
    <property type="entry name" value="RNase_Ire1"/>
    <property type="match status" value="1"/>
</dbReference>
<evidence type="ECO:0000313" key="35">
    <source>
        <dbReference type="Proteomes" id="UP000005226"/>
    </source>
</evidence>
<keyword evidence="12" id="KW-0013">ADP-ribosylation</keyword>
<evidence type="ECO:0000313" key="34">
    <source>
        <dbReference type="Ensembl" id="ENSTRUP00000077753.1"/>
    </source>
</evidence>
<evidence type="ECO:0000256" key="16">
    <source>
        <dbReference type="ARBA" id="ARBA00022840"/>
    </source>
</evidence>
<keyword evidence="15" id="KW-0256">Endoplasmic reticulum</keyword>
<dbReference type="GO" id="GO:1905898">
    <property type="term" value="P:positive regulation of response to endoplasmic reticulum stress"/>
    <property type="evidence" value="ECO:0007669"/>
    <property type="project" value="UniProtKB-ARBA"/>
</dbReference>
<dbReference type="Pfam" id="PF00069">
    <property type="entry name" value="Pkinase"/>
    <property type="match status" value="1"/>
</dbReference>
<keyword evidence="20" id="KW-0472">Membrane</keyword>
<evidence type="ECO:0000256" key="6">
    <source>
        <dbReference type="ARBA" id="ARBA00022679"/>
    </source>
</evidence>
<evidence type="ECO:0000256" key="20">
    <source>
        <dbReference type="ARBA" id="ARBA00023136"/>
    </source>
</evidence>
<evidence type="ECO:0000256" key="22">
    <source>
        <dbReference type="ARBA" id="ARBA00023163"/>
    </source>
</evidence>
<evidence type="ECO:0000256" key="18">
    <source>
        <dbReference type="ARBA" id="ARBA00022989"/>
    </source>
</evidence>
<name>A0A674NVU8_TAKRU</name>
<keyword evidence="24" id="KW-0834">Unfolded protein response</keyword>
<keyword evidence="25" id="KW-0511">Multifunctional enzyme</keyword>
<keyword evidence="13" id="KW-0418">Kinase</keyword>
<evidence type="ECO:0000256" key="11">
    <source>
        <dbReference type="ARBA" id="ARBA00022741"/>
    </source>
</evidence>
<dbReference type="SMART" id="SM00220">
    <property type="entry name" value="S_TKc"/>
    <property type="match status" value="1"/>
</dbReference>
<keyword evidence="23" id="KW-0325">Glycoprotein</keyword>
<evidence type="ECO:0000256" key="28">
    <source>
        <dbReference type="ARBA" id="ARBA00073767"/>
    </source>
</evidence>
<proteinExistence type="predicted"/>
<keyword evidence="18" id="KW-1133">Transmembrane helix</keyword>
<dbReference type="InterPro" id="IPR008271">
    <property type="entry name" value="Ser/Thr_kinase_AS"/>
</dbReference>
<feature type="domain" description="Protein kinase" evidence="32">
    <location>
        <begin position="274"/>
        <end position="538"/>
    </location>
</feature>
<evidence type="ECO:0000256" key="7">
    <source>
        <dbReference type="ARBA" id="ARBA00022692"/>
    </source>
</evidence>
<evidence type="ECO:0000256" key="31">
    <source>
        <dbReference type="ARBA" id="ARBA00083182"/>
    </source>
</evidence>
<evidence type="ECO:0000256" key="30">
    <source>
        <dbReference type="ARBA" id="ARBA00078578"/>
    </source>
</evidence>
<evidence type="ECO:0000256" key="1">
    <source>
        <dbReference type="ARBA" id="ARBA00001946"/>
    </source>
</evidence>
<accession>A0A674NVU8</accession>
<reference evidence="34 35" key="1">
    <citation type="journal article" date="2011" name="Genome Biol. Evol.">
        <title>Integration of the genetic map and genome assembly of fugu facilitates insights into distinct features of genome evolution in teleosts and mammals.</title>
        <authorList>
            <person name="Kai W."/>
            <person name="Kikuchi K."/>
            <person name="Tohari S."/>
            <person name="Chew A.K."/>
            <person name="Tay A."/>
            <person name="Fujiwara A."/>
            <person name="Hosoya S."/>
            <person name="Suetake H."/>
            <person name="Naruse K."/>
            <person name="Brenner S."/>
            <person name="Suzuki Y."/>
            <person name="Venkatesh B."/>
        </authorList>
    </citation>
    <scope>NUCLEOTIDE SEQUENCE [LARGE SCALE GENOMIC DNA]</scope>
</reference>
<dbReference type="GO" id="GO:0042803">
    <property type="term" value="F:protein homodimerization activity"/>
    <property type="evidence" value="ECO:0007669"/>
    <property type="project" value="UniProtKB-ARBA"/>
</dbReference>
<keyword evidence="17" id="KW-0460">Magnesium</keyword>
<comment type="catalytic activity">
    <reaction evidence="26">
        <text>L-threonyl-[protein] + ATP = O-phospho-L-threonyl-[protein] + ADP + H(+)</text>
        <dbReference type="Rhea" id="RHEA:46608"/>
        <dbReference type="Rhea" id="RHEA-COMP:11060"/>
        <dbReference type="Rhea" id="RHEA-COMP:11605"/>
        <dbReference type="ChEBI" id="CHEBI:15378"/>
        <dbReference type="ChEBI" id="CHEBI:30013"/>
        <dbReference type="ChEBI" id="CHEBI:30616"/>
        <dbReference type="ChEBI" id="CHEBI:61977"/>
        <dbReference type="ChEBI" id="CHEBI:456216"/>
        <dbReference type="EC" id="2.7.11.1"/>
    </reaction>
</comment>
<keyword evidence="19" id="KW-0805">Transcription regulation</keyword>
<dbReference type="PANTHER" id="PTHR13954">
    <property type="entry name" value="IRE1-RELATED"/>
    <property type="match status" value="1"/>
</dbReference>
<keyword evidence="10" id="KW-0732">Signal</keyword>
<evidence type="ECO:0000256" key="14">
    <source>
        <dbReference type="ARBA" id="ARBA00022801"/>
    </source>
</evidence>
<dbReference type="GO" id="GO:0005524">
    <property type="term" value="F:ATP binding"/>
    <property type="evidence" value="ECO:0007669"/>
    <property type="project" value="UniProtKB-KW"/>
</dbReference>
<comment type="catalytic activity">
    <reaction evidence="27">
        <text>L-seryl-[protein] + ATP = O-phospho-L-seryl-[protein] + ADP + H(+)</text>
        <dbReference type="Rhea" id="RHEA:17989"/>
        <dbReference type="Rhea" id="RHEA-COMP:9863"/>
        <dbReference type="Rhea" id="RHEA-COMP:11604"/>
        <dbReference type="ChEBI" id="CHEBI:15378"/>
        <dbReference type="ChEBI" id="CHEBI:29999"/>
        <dbReference type="ChEBI" id="CHEBI:30616"/>
        <dbReference type="ChEBI" id="CHEBI:83421"/>
        <dbReference type="ChEBI" id="CHEBI:456216"/>
        <dbReference type="EC" id="2.7.11.1"/>
    </reaction>
</comment>
<dbReference type="CDD" id="cd13982">
    <property type="entry name" value="STKc_IRE1"/>
    <property type="match status" value="1"/>
</dbReference>
<dbReference type="InterPro" id="IPR018391">
    <property type="entry name" value="PQQ_b-propeller_rpt"/>
</dbReference>
<comment type="subcellular location">
    <subcellularLocation>
        <location evidence="2">Endoplasmic reticulum membrane</location>
        <topology evidence="2">Single-pass type I membrane protein</topology>
    </subcellularLocation>
</comment>
<dbReference type="GO" id="GO:0010629">
    <property type="term" value="P:negative regulation of gene expression"/>
    <property type="evidence" value="ECO:0007669"/>
    <property type="project" value="UniProtKB-ARBA"/>
</dbReference>
<keyword evidence="35" id="KW-1185">Reference proteome</keyword>
<evidence type="ECO:0000256" key="26">
    <source>
        <dbReference type="ARBA" id="ARBA00047899"/>
    </source>
</evidence>
<dbReference type="Gene3D" id="3.30.200.20">
    <property type="entry name" value="Phosphorylase Kinase, domain 1"/>
    <property type="match status" value="1"/>
</dbReference>
<evidence type="ECO:0000256" key="21">
    <source>
        <dbReference type="ARBA" id="ARBA00023157"/>
    </source>
</evidence>
<dbReference type="PROSITE" id="PS00108">
    <property type="entry name" value="PROTEIN_KINASE_ST"/>
    <property type="match status" value="1"/>
</dbReference>
<evidence type="ECO:0000256" key="2">
    <source>
        <dbReference type="ARBA" id="ARBA00004115"/>
    </source>
</evidence>
<keyword evidence="11" id="KW-0547">Nucleotide-binding</keyword>
<dbReference type="SUPFAM" id="SSF50998">
    <property type="entry name" value="Quinoprotein alcohol dehydrogenase-like"/>
    <property type="match status" value="1"/>
</dbReference>
<keyword evidence="8" id="KW-0053">Apoptosis</keyword>
<evidence type="ECO:0000256" key="27">
    <source>
        <dbReference type="ARBA" id="ARBA00048679"/>
    </source>
</evidence>
<keyword evidence="4" id="KW-0723">Serine/threonine-protein kinase</keyword>
<evidence type="ECO:0000256" key="25">
    <source>
        <dbReference type="ARBA" id="ARBA00023268"/>
    </source>
</evidence>
<evidence type="ECO:0000256" key="17">
    <source>
        <dbReference type="ARBA" id="ARBA00022842"/>
    </source>
</evidence>
<dbReference type="CDD" id="cd09769">
    <property type="entry name" value="Luminal_IRE1"/>
    <property type="match status" value="1"/>
</dbReference>
<evidence type="ECO:0000256" key="29">
    <source>
        <dbReference type="ARBA" id="ARBA00076266"/>
    </source>
</evidence>
<dbReference type="GO" id="GO:0070059">
    <property type="term" value="P:intrinsic apoptotic signaling pathway in response to endoplasmic reticulum stress"/>
    <property type="evidence" value="ECO:0007669"/>
    <property type="project" value="TreeGrafter"/>
</dbReference>
<dbReference type="InterPro" id="IPR011009">
    <property type="entry name" value="Kinase-like_dom_sf"/>
</dbReference>
<dbReference type="FunFam" id="2.130.10.10:FF:000225">
    <property type="entry name" value="Endoplasmic reticulum to nucleus-signaling 1"/>
    <property type="match status" value="1"/>
</dbReference>
<dbReference type="InterPro" id="IPR038357">
    <property type="entry name" value="KEN_sf"/>
</dbReference>
<evidence type="ECO:0000256" key="15">
    <source>
        <dbReference type="ARBA" id="ARBA00022824"/>
    </source>
</evidence>
<dbReference type="GO" id="GO:0006397">
    <property type="term" value="P:mRNA processing"/>
    <property type="evidence" value="ECO:0007669"/>
    <property type="project" value="InterPro"/>
</dbReference>
<dbReference type="GO" id="GO:1990604">
    <property type="term" value="C:IRE1-TRAF2-ASK1 complex"/>
    <property type="evidence" value="ECO:0007669"/>
    <property type="project" value="TreeGrafter"/>
</dbReference>
<dbReference type="GO" id="GO:0016787">
    <property type="term" value="F:hydrolase activity"/>
    <property type="evidence" value="ECO:0007669"/>
    <property type="project" value="UniProtKB-KW"/>
</dbReference>
<dbReference type="Gene3D" id="2.130.10.10">
    <property type="entry name" value="YVTN repeat-like/Quinoprotein amine dehydrogenase"/>
    <property type="match status" value="1"/>
</dbReference>
<dbReference type="Proteomes" id="UP000005226">
    <property type="component" value="Chromosome 5"/>
</dbReference>
<reference evidence="34" key="2">
    <citation type="submission" date="2025-08" db="UniProtKB">
        <authorList>
            <consortium name="Ensembl"/>
        </authorList>
    </citation>
    <scope>IDENTIFICATION</scope>
</reference>
<keyword evidence="9" id="KW-0479">Metal-binding</keyword>
<dbReference type="Ensembl" id="ENSTRUT00000082469.1">
    <property type="protein sequence ID" value="ENSTRUP00000077753.1"/>
    <property type="gene ID" value="ENSTRUG00000029454.1"/>
</dbReference>
<feature type="domain" description="KEN" evidence="33">
    <location>
        <begin position="541"/>
        <end position="669"/>
    </location>
</feature>
<dbReference type="GO" id="GO:0033120">
    <property type="term" value="P:positive regulation of RNA splicing"/>
    <property type="evidence" value="ECO:0007669"/>
    <property type="project" value="UniProtKB-ARBA"/>
</dbReference>
<evidence type="ECO:0000256" key="8">
    <source>
        <dbReference type="ARBA" id="ARBA00022703"/>
    </source>
</evidence>
<dbReference type="GO" id="GO:0036498">
    <property type="term" value="P:IRE1-mediated unfolded protein response"/>
    <property type="evidence" value="ECO:0007669"/>
    <property type="project" value="UniProtKB-ARBA"/>
</dbReference>
<keyword evidence="5" id="KW-0597">Phosphoprotein</keyword>
<dbReference type="EC" id="2.7.11.1" evidence="3"/>
<keyword evidence="21" id="KW-1015">Disulfide bond</keyword>
<dbReference type="GO" id="GO:0051082">
    <property type="term" value="F:unfolded protein binding"/>
    <property type="evidence" value="ECO:0007669"/>
    <property type="project" value="TreeGrafter"/>
</dbReference>
<dbReference type="AlphaFoldDB" id="A0A674NVU8"/>
<keyword evidence="6" id="KW-0808">Transferase</keyword>
<gene>
    <name evidence="34" type="primary">LOC101071946</name>
</gene>